<dbReference type="EMBL" id="LVYU01000100">
    <property type="protein sequence ID" value="KZA99796.1"/>
    <property type="molecule type" value="Genomic_DNA"/>
</dbReference>
<dbReference type="InterPro" id="IPR036291">
    <property type="entry name" value="NAD(P)-bd_dom_sf"/>
</dbReference>
<dbReference type="CDD" id="cd05286">
    <property type="entry name" value="QOR2"/>
    <property type="match status" value="1"/>
</dbReference>
<dbReference type="GO" id="GO:0005829">
    <property type="term" value="C:cytosol"/>
    <property type="evidence" value="ECO:0007669"/>
    <property type="project" value="TreeGrafter"/>
</dbReference>
<dbReference type="InterPro" id="IPR013154">
    <property type="entry name" value="ADH-like_N"/>
</dbReference>
<gene>
    <name evidence="4" type="ORF">A4A59_21400</name>
</gene>
<evidence type="ECO:0000256" key="2">
    <source>
        <dbReference type="ARBA" id="ARBA00023002"/>
    </source>
</evidence>
<evidence type="ECO:0000256" key="1">
    <source>
        <dbReference type="ARBA" id="ARBA00022857"/>
    </source>
</evidence>
<proteinExistence type="predicted"/>
<protein>
    <submittedName>
        <fullName evidence="4">Alcohol dehydrogenase</fullName>
    </submittedName>
</protein>
<dbReference type="InterPro" id="IPR013149">
    <property type="entry name" value="ADH-like_C"/>
</dbReference>
<organism evidence="4">
    <name type="scientific">Rhizobium leguminosarum</name>
    <dbReference type="NCBI Taxonomy" id="384"/>
    <lineage>
        <taxon>Bacteria</taxon>
        <taxon>Pseudomonadati</taxon>
        <taxon>Pseudomonadota</taxon>
        <taxon>Alphaproteobacteria</taxon>
        <taxon>Hyphomicrobiales</taxon>
        <taxon>Rhizobiaceae</taxon>
        <taxon>Rhizobium/Agrobacterium group</taxon>
        <taxon>Rhizobium</taxon>
    </lineage>
</organism>
<dbReference type="RefSeq" id="WP_062942686.1">
    <property type="nucleotide sequence ID" value="NZ_CP171844.1"/>
</dbReference>
<accession>A0A154IGT9</accession>
<dbReference type="PANTHER" id="PTHR48106:SF13">
    <property type="entry name" value="QUINONE OXIDOREDUCTASE-RELATED"/>
    <property type="match status" value="1"/>
</dbReference>
<dbReference type="Pfam" id="PF00107">
    <property type="entry name" value="ADH_zinc_N"/>
    <property type="match status" value="1"/>
</dbReference>
<dbReference type="PANTHER" id="PTHR48106">
    <property type="entry name" value="QUINONE OXIDOREDUCTASE PIG3-RELATED"/>
    <property type="match status" value="1"/>
</dbReference>
<keyword evidence="1" id="KW-0521">NADP</keyword>
<name>A0A154IGT9_RHILE</name>
<dbReference type="InterPro" id="IPR011032">
    <property type="entry name" value="GroES-like_sf"/>
</dbReference>
<dbReference type="Pfam" id="PF08240">
    <property type="entry name" value="ADH_N"/>
    <property type="match status" value="1"/>
</dbReference>
<feature type="domain" description="Enoyl reductase (ER)" evidence="3">
    <location>
        <begin position="12"/>
        <end position="322"/>
    </location>
</feature>
<sequence>MTDQVVWLNAPGDVAQFHVEEHHHSEPPCHGEIKIRHQTIGTNFLDVYHRKGIYPMPSYPAVIGAEAAGIVEDVGPGVSMFQKGDRVAYGGPPVGAYRSARNIAAERAIKLPDAVSAKTAASSLLKGMTAYMLLKKTYDVRAGTQVLIHAAAGGLGSILVRWARSLDATVIGTVGSSEKAVLASSYGADHLIVGRGADIVAEVKRLTNGLGVDVAYDGIGGDTLLKSIRSVRPFGMAVTIGQAAGAIPPVPVEELRPGKALCHPSIMAWCADIGQYREAALAAVGAMEAGIVSQIGAEYRLADVAKAHEEMESGRSAGSILLIP</sequence>
<keyword evidence="2" id="KW-0560">Oxidoreductase</keyword>
<dbReference type="SUPFAM" id="SSF51735">
    <property type="entry name" value="NAD(P)-binding Rossmann-fold domains"/>
    <property type="match status" value="1"/>
</dbReference>
<evidence type="ECO:0000259" key="3">
    <source>
        <dbReference type="SMART" id="SM00829"/>
    </source>
</evidence>
<reference evidence="4" key="1">
    <citation type="submission" date="2016-03" db="EMBL/GenBank/DDBJ databases">
        <title>Microsymbionts genomes from the relict species Vavilovia formosa.</title>
        <authorList>
            <person name="Chirak E."/>
            <person name="Kimeklis A."/>
            <person name="Kopat V."/>
            <person name="Andronov E."/>
        </authorList>
    </citation>
    <scope>NUCLEOTIDE SEQUENCE [LARGE SCALE GENOMIC DNA]</scope>
    <source>
        <strain evidence="4">Vaf12</strain>
    </source>
</reference>
<dbReference type="InterPro" id="IPR047618">
    <property type="entry name" value="QOR-like"/>
</dbReference>
<dbReference type="InterPro" id="IPR020843">
    <property type="entry name" value="ER"/>
</dbReference>
<comment type="caution">
    <text evidence="4">The sequence shown here is derived from an EMBL/GenBank/DDBJ whole genome shotgun (WGS) entry which is preliminary data.</text>
</comment>
<dbReference type="GO" id="GO:0070402">
    <property type="term" value="F:NADPH binding"/>
    <property type="evidence" value="ECO:0007669"/>
    <property type="project" value="TreeGrafter"/>
</dbReference>
<dbReference type="AlphaFoldDB" id="A0A154IGT9"/>
<dbReference type="Gene3D" id="3.90.180.10">
    <property type="entry name" value="Medium-chain alcohol dehydrogenases, catalytic domain"/>
    <property type="match status" value="1"/>
</dbReference>
<dbReference type="Gene3D" id="3.40.50.720">
    <property type="entry name" value="NAD(P)-binding Rossmann-like Domain"/>
    <property type="match status" value="1"/>
</dbReference>
<dbReference type="SUPFAM" id="SSF50129">
    <property type="entry name" value="GroES-like"/>
    <property type="match status" value="1"/>
</dbReference>
<dbReference type="GO" id="GO:0003960">
    <property type="term" value="F:quinone reductase (NADPH) activity"/>
    <property type="evidence" value="ECO:0007669"/>
    <property type="project" value="InterPro"/>
</dbReference>
<dbReference type="GO" id="GO:0035925">
    <property type="term" value="F:mRNA 3'-UTR AU-rich region binding"/>
    <property type="evidence" value="ECO:0007669"/>
    <property type="project" value="TreeGrafter"/>
</dbReference>
<evidence type="ECO:0000313" key="4">
    <source>
        <dbReference type="EMBL" id="KZA99796.1"/>
    </source>
</evidence>
<dbReference type="SMART" id="SM00829">
    <property type="entry name" value="PKS_ER"/>
    <property type="match status" value="1"/>
</dbReference>